<dbReference type="InterPro" id="IPR036278">
    <property type="entry name" value="Sialidase_sf"/>
</dbReference>
<protein>
    <submittedName>
        <fullName evidence="1">Putative carboxymethyl cellulase</fullName>
    </submittedName>
</protein>
<name>A0A165FZZ0_9ZZZZ</name>
<accession>A0A165FZZ0</accession>
<dbReference type="SMR" id="A0A165FZZ0"/>
<dbReference type="SUPFAM" id="SSF50939">
    <property type="entry name" value="Sialidases"/>
    <property type="match status" value="1"/>
</dbReference>
<evidence type="ECO:0000313" key="1">
    <source>
        <dbReference type="EMBL" id="AMY26599.1"/>
    </source>
</evidence>
<dbReference type="EMBL" id="KT962251">
    <property type="protein sequence ID" value="AMY26599.1"/>
    <property type="molecule type" value="Genomic_DNA"/>
</dbReference>
<organism evidence="1">
    <name type="scientific">uncultured prokaryote</name>
    <dbReference type="NCBI Taxonomy" id="198431"/>
    <lineage>
        <taxon>unclassified sequences</taxon>
        <taxon>environmental samples</taxon>
    </lineage>
</organism>
<reference evidence="1" key="1">
    <citation type="submission" date="2015-10" db="EMBL/GenBank/DDBJ databases">
        <title>Isolation of novel genes from soils of north east of India.</title>
        <authorList>
            <person name="Chaudhari Y.B."/>
            <person name="Khan M.R."/>
        </authorList>
    </citation>
    <scope>NUCLEOTIDE SEQUENCE</scope>
</reference>
<dbReference type="AlphaFoldDB" id="A0A165FZZ0"/>
<dbReference type="Gene3D" id="2.120.10.10">
    <property type="match status" value="1"/>
</dbReference>
<proteinExistence type="predicted"/>
<sequence>MPQAFHHDGVTYFGTVRGDTGAQQLGQYVHATDALTLSTVHTFSPDMHNYPAVVRRADGHLVTVYCDHSAGALYRRISTSPDDATAWGSETNIDSQVGGVGYTYPWLMRLDEEDDDLLLFIRNYAGGTMDWCLSRSTDGGSSWSAFTTLVSGSRYYARCWLSPDGRIDFATTDGSYAEDGASLYHFYSLPDGTFHQSDGTVITSPPFTPGELTKVYDGEVGAGVRYPASVARDVDSGDVVIAFPIQTGSPTDHVGEDEDYLYARWDGSGWTVNTVATDVGANTFEITEGSLSVDPHDLAVLLVSKRVAGTWTVHRYVTGDEGVTWDITAIGAGAGGSLYPGWVQDHADGLLAMWMQGTFTTEDDWSSGIAGYRRV</sequence>
<dbReference type="Pfam" id="PF15892">
    <property type="entry name" value="BNR_4"/>
    <property type="match status" value="1"/>
</dbReference>